<sequence>MNPFLHSTVARRLPALPWHRPRTATSARARTGLRQALGVALLAAGVAHAPAQALDLNDATAQQLAGIRGIGPRTAQTIVSERERAGRFESLEDLAERVRGISQKKAQALGAAGLTVGASGAESTAAGAPAKAESAAKPLAPRERGAGTARPGGAGVAAAKAAAAKPTAAGRPAAVSPPRP</sequence>
<dbReference type="SUPFAM" id="SSF47781">
    <property type="entry name" value="RuvA domain 2-like"/>
    <property type="match status" value="1"/>
</dbReference>
<feature type="region of interest" description="Disordered" evidence="1">
    <location>
        <begin position="123"/>
        <end position="180"/>
    </location>
</feature>
<feature type="compositionally biased region" description="Low complexity" evidence="1">
    <location>
        <begin position="123"/>
        <end position="139"/>
    </location>
</feature>
<dbReference type="PANTHER" id="PTHR21180:SF32">
    <property type="entry name" value="ENDONUCLEASE_EXONUCLEASE_PHOSPHATASE FAMILY DOMAIN-CONTAINING PROTEIN 1"/>
    <property type="match status" value="1"/>
</dbReference>
<feature type="domain" description="Helix-hairpin-helix DNA-binding motif class 1" evidence="2">
    <location>
        <begin position="93"/>
        <end position="112"/>
    </location>
</feature>
<dbReference type="RefSeq" id="WP_054437354.1">
    <property type="nucleotide sequence ID" value="NZ_CYTI01000002.1"/>
</dbReference>
<dbReference type="PANTHER" id="PTHR21180">
    <property type="entry name" value="ENDONUCLEASE/EXONUCLEASE/PHOSPHATASE FAMILY DOMAIN-CONTAINING PROTEIN 1"/>
    <property type="match status" value="1"/>
</dbReference>
<feature type="compositionally biased region" description="Low complexity" evidence="1">
    <location>
        <begin position="156"/>
        <end position="174"/>
    </location>
</feature>
<dbReference type="InterPro" id="IPR051675">
    <property type="entry name" value="Endo/Exo/Phosphatase_dom_1"/>
</dbReference>
<evidence type="ECO:0000256" key="1">
    <source>
        <dbReference type="SAM" id="MobiDB-lite"/>
    </source>
</evidence>
<evidence type="ECO:0000259" key="2">
    <source>
        <dbReference type="SMART" id="SM00278"/>
    </source>
</evidence>
<accession>A0A9X3KWK4</accession>
<dbReference type="GO" id="GO:0003677">
    <property type="term" value="F:DNA binding"/>
    <property type="evidence" value="ECO:0007669"/>
    <property type="project" value="InterPro"/>
</dbReference>
<name>A0A9X3KWK4_ALCXX</name>
<evidence type="ECO:0000313" key="4">
    <source>
        <dbReference type="Proteomes" id="UP001141992"/>
    </source>
</evidence>
<dbReference type="Proteomes" id="UP001141992">
    <property type="component" value="Unassembled WGS sequence"/>
</dbReference>
<comment type="caution">
    <text evidence="3">The sequence shown here is derived from an EMBL/GenBank/DDBJ whole genome shotgun (WGS) entry which is preliminary data.</text>
</comment>
<dbReference type="GO" id="GO:0006281">
    <property type="term" value="P:DNA repair"/>
    <property type="evidence" value="ECO:0007669"/>
    <property type="project" value="InterPro"/>
</dbReference>
<dbReference type="AlphaFoldDB" id="A0A9X3KWK4"/>
<dbReference type="Gene3D" id="1.10.150.280">
    <property type="entry name" value="AF1531-like domain"/>
    <property type="match status" value="1"/>
</dbReference>
<dbReference type="Pfam" id="PF12836">
    <property type="entry name" value="HHH_3"/>
    <property type="match status" value="1"/>
</dbReference>
<dbReference type="EMBL" id="JAPZVI010000001">
    <property type="protein sequence ID" value="MCZ8400061.1"/>
    <property type="molecule type" value="Genomic_DNA"/>
</dbReference>
<feature type="domain" description="Helix-hairpin-helix DNA-binding motif class 1" evidence="2">
    <location>
        <begin position="62"/>
        <end position="81"/>
    </location>
</feature>
<proteinExistence type="predicted"/>
<gene>
    <name evidence="3" type="ORF">O9570_01315</name>
</gene>
<reference evidence="3" key="1">
    <citation type="submission" date="2022-12" db="EMBL/GenBank/DDBJ databases">
        <authorList>
            <person name="Voronina O.L."/>
            <person name="Kunda M.S."/>
            <person name="Ryzhova N."/>
            <person name="Aksenova E.I."/>
        </authorList>
    </citation>
    <scope>NUCLEOTIDE SEQUENCE</scope>
    <source>
        <strain evidence="3">SCCH136:Ach223948</strain>
    </source>
</reference>
<dbReference type="SMART" id="SM00278">
    <property type="entry name" value="HhH1"/>
    <property type="match status" value="2"/>
</dbReference>
<dbReference type="InterPro" id="IPR010994">
    <property type="entry name" value="RuvA_2-like"/>
</dbReference>
<organism evidence="3 4">
    <name type="scientific">Alcaligenes xylosoxydans xylosoxydans</name>
    <name type="common">Achromobacter xylosoxidans</name>
    <dbReference type="NCBI Taxonomy" id="85698"/>
    <lineage>
        <taxon>Bacteria</taxon>
        <taxon>Pseudomonadati</taxon>
        <taxon>Pseudomonadota</taxon>
        <taxon>Betaproteobacteria</taxon>
        <taxon>Burkholderiales</taxon>
        <taxon>Alcaligenaceae</taxon>
        <taxon>Achromobacter</taxon>
    </lineage>
</organism>
<dbReference type="InterPro" id="IPR003583">
    <property type="entry name" value="Hlx-hairpin-Hlx_DNA-bd_motif"/>
</dbReference>
<protein>
    <submittedName>
        <fullName evidence="3">DUF655 domain-containing protein</fullName>
    </submittedName>
</protein>
<evidence type="ECO:0000313" key="3">
    <source>
        <dbReference type="EMBL" id="MCZ8400061.1"/>
    </source>
</evidence>